<reference evidence="8" key="1">
    <citation type="submission" date="2019-06" db="EMBL/GenBank/DDBJ databases">
        <authorList>
            <person name="Zheng W."/>
        </authorList>
    </citation>
    <scope>NUCLEOTIDE SEQUENCE</scope>
    <source>
        <strain evidence="8">QDHG01</strain>
    </source>
</reference>
<proteinExistence type="inferred from homology"/>
<dbReference type="EMBL" id="RRYP01008854">
    <property type="protein sequence ID" value="TNV79485.1"/>
    <property type="molecule type" value="Genomic_DNA"/>
</dbReference>
<evidence type="ECO:0000256" key="4">
    <source>
        <dbReference type="ARBA" id="ARBA00023136"/>
    </source>
</evidence>
<evidence type="ECO:0000259" key="7">
    <source>
        <dbReference type="Pfam" id="PF02096"/>
    </source>
</evidence>
<organism evidence="8 9">
    <name type="scientific">Halteria grandinella</name>
    <dbReference type="NCBI Taxonomy" id="5974"/>
    <lineage>
        <taxon>Eukaryota</taxon>
        <taxon>Sar</taxon>
        <taxon>Alveolata</taxon>
        <taxon>Ciliophora</taxon>
        <taxon>Intramacronucleata</taxon>
        <taxon>Spirotrichea</taxon>
        <taxon>Stichotrichia</taxon>
        <taxon>Sporadotrichida</taxon>
        <taxon>Halteriidae</taxon>
        <taxon>Halteria</taxon>
    </lineage>
</organism>
<evidence type="ECO:0000313" key="9">
    <source>
        <dbReference type="Proteomes" id="UP000785679"/>
    </source>
</evidence>
<evidence type="ECO:0000256" key="2">
    <source>
        <dbReference type="ARBA" id="ARBA00022692"/>
    </source>
</evidence>
<feature type="domain" description="Membrane insertase YidC/Oxa/ALB C-terminal" evidence="7">
    <location>
        <begin position="195"/>
        <end position="385"/>
    </location>
</feature>
<accession>A0A8J8NS16</accession>
<keyword evidence="2 5" id="KW-0812">Transmembrane</keyword>
<keyword evidence="3 6" id="KW-1133">Transmembrane helix</keyword>
<dbReference type="OrthoDB" id="2148490at2759"/>
<dbReference type="GO" id="GO:0032977">
    <property type="term" value="F:membrane insertase activity"/>
    <property type="evidence" value="ECO:0007669"/>
    <property type="project" value="InterPro"/>
</dbReference>
<evidence type="ECO:0000256" key="6">
    <source>
        <dbReference type="SAM" id="Phobius"/>
    </source>
</evidence>
<dbReference type="AlphaFoldDB" id="A0A8J8NS16"/>
<comment type="subcellular location">
    <subcellularLocation>
        <location evidence="1 5">Membrane</location>
        <topology evidence="1 5">Multi-pass membrane protein</topology>
    </subcellularLocation>
</comment>
<protein>
    <recommendedName>
        <fullName evidence="7">Membrane insertase YidC/Oxa/ALB C-terminal domain-containing protein</fullName>
    </recommendedName>
</protein>
<dbReference type="Proteomes" id="UP000785679">
    <property type="component" value="Unassembled WGS sequence"/>
</dbReference>
<dbReference type="PANTHER" id="PTHR12428:SF65">
    <property type="entry name" value="CYTOCHROME C OXIDASE ASSEMBLY PROTEIN COX18, MITOCHONDRIAL"/>
    <property type="match status" value="1"/>
</dbReference>
<gene>
    <name evidence="8" type="ORF">FGO68_gene16720</name>
</gene>
<dbReference type="GO" id="GO:0032979">
    <property type="term" value="P:protein insertion into mitochondrial inner membrane from matrix"/>
    <property type="evidence" value="ECO:0007669"/>
    <property type="project" value="TreeGrafter"/>
</dbReference>
<keyword evidence="9" id="KW-1185">Reference proteome</keyword>
<name>A0A8J8NS16_HALGN</name>
<comment type="caution">
    <text evidence="8">The sequence shown here is derived from an EMBL/GenBank/DDBJ whole genome shotgun (WGS) entry which is preliminary data.</text>
</comment>
<evidence type="ECO:0000256" key="3">
    <source>
        <dbReference type="ARBA" id="ARBA00022989"/>
    </source>
</evidence>
<evidence type="ECO:0000313" key="8">
    <source>
        <dbReference type="EMBL" id="TNV79485.1"/>
    </source>
</evidence>
<dbReference type="InterPro" id="IPR001708">
    <property type="entry name" value="YidC/ALB3/OXA1/COX18"/>
</dbReference>
<feature type="transmembrane region" description="Helical" evidence="6">
    <location>
        <begin position="265"/>
        <end position="285"/>
    </location>
</feature>
<comment type="similarity">
    <text evidence="5">Belongs to the OXA1/ALB3/YidC family.</text>
</comment>
<dbReference type="GO" id="GO:0005743">
    <property type="term" value="C:mitochondrial inner membrane"/>
    <property type="evidence" value="ECO:0007669"/>
    <property type="project" value="TreeGrafter"/>
</dbReference>
<keyword evidence="4 6" id="KW-0472">Membrane</keyword>
<dbReference type="Pfam" id="PF02096">
    <property type="entry name" value="60KD_IMP"/>
    <property type="match status" value="1"/>
</dbReference>
<dbReference type="InterPro" id="IPR028055">
    <property type="entry name" value="YidC/Oxa/ALB_C"/>
</dbReference>
<dbReference type="CDD" id="cd20069">
    <property type="entry name" value="5TM_Oxa1-like"/>
    <property type="match status" value="1"/>
</dbReference>
<evidence type="ECO:0000256" key="5">
    <source>
        <dbReference type="RuleBase" id="RU003945"/>
    </source>
</evidence>
<dbReference type="PANTHER" id="PTHR12428">
    <property type="entry name" value="OXA1"/>
    <property type="match status" value="1"/>
</dbReference>
<sequence length="479" mass="56239">MKGSSQVLAMRQAYQQTSILMKGKVGQRAAQYYQNRDLFYQSQRGFHLANRGFRTQSLQNNTQRRHFSSLKPEATQADTQTAQVEPEEEKMTLEEIMKLVDMEELKKFSPKLHEQIQENPQRLLELQDIILHNEAQSKVEMAAQAMQTAAENLQYKPPKVYSLPFIWSGFAPIFTFTAACIIKLQAATSIPWLPFIMLCGFGVRLILAPLMIRQMVLINKMGQASPNIRLVMKLFKHSKMGFLARIRHTASAIYDYSKQTNTNLLAFYFYNIIQIPVFIIMVLSIRKISFENDDLAGQGIWWFKNLNEADPYLILPILATVLNYFNLGRGITKDNEHWFVNRFRSFFQVLQFLHLPFTHQWPAGAFVYWISSSFFVMMQSYLLKKPYFLNKVNPNFFYDYSKMYGERSPKDHENYVERLLNAEDHRLKQYTNDQYVLGELEQEMKRFLAYQRMRKVRSKAEDINPFQEKQANGEDTTKQ</sequence>
<feature type="transmembrane region" description="Helical" evidence="6">
    <location>
        <begin position="192"/>
        <end position="212"/>
    </location>
</feature>
<evidence type="ECO:0000256" key="1">
    <source>
        <dbReference type="ARBA" id="ARBA00004141"/>
    </source>
</evidence>
<feature type="transmembrane region" description="Helical" evidence="6">
    <location>
        <begin position="363"/>
        <end position="383"/>
    </location>
</feature>
<feature type="transmembrane region" description="Helical" evidence="6">
    <location>
        <begin position="165"/>
        <end position="186"/>
    </location>
</feature>